<dbReference type="InterPro" id="IPR023631">
    <property type="entry name" value="Amidase_dom"/>
</dbReference>
<dbReference type="PANTHER" id="PTHR11895:SF76">
    <property type="entry name" value="INDOLEACETAMIDE HYDROLASE"/>
    <property type="match status" value="1"/>
</dbReference>
<dbReference type="EMBL" id="NVVJ01000063">
    <property type="protein sequence ID" value="PCJ22389.1"/>
    <property type="molecule type" value="Genomic_DNA"/>
</dbReference>
<keyword evidence="2" id="KW-0378">Hydrolase</keyword>
<evidence type="ECO:0000313" key="2">
    <source>
        <dbReference type="EMBL" id="PCJ22389.1"/>
    </source>
</evidence>
<dbReference type="Gene3D" id="3.90.1300.10">
    <property type="entry name" value="Amidase signature (AS) domain"/>
    <property type="match status" value="1"/>
</dbReference>
<evidence type="ECO:0000259" key="1">
    <source>
        <dbReference type="Pfam" id="PF01425"/>
    </source>
</evidence>
<protein>
    <submittedName>
        <fullName evidence="2">Amidase</fullName>
        <ecNumber evidence="2">3.5.1.4</ecNumber>
    </submittedName>
</protein>
<dbReference type="GO" id="GO:0004040">
    <property type="term" value="F:amidase activity"/>
    <property type="evidence" value="ECO:0007669"/>
    <property type="project" value="UniProtKB-EC"/>
</dbReference>
<comment type="caution">
    <text evidence="2">The sequence shown here is derived from an EMBL/GenBank/DDBJ whole genome shotgun (WGS) entry which is preliminary data.</text>
</comment>
<dbReference type="AlphaFoldDB" id="A0A2A5AT21"/>
<name>A0A2A5AT21_9GAMM</name>
<dbReference type="SUPFAM" id="SSF75304">
    <property type="entry name" value="Amidase signature (AS) enzymes"/>
    <property type="match status" value="1"/>
</dbReference>
<sequence length="474" mass="51954">MPADITSLSATDLSSAIRQRQISCVEVMQAYLNRIHKYNPTYNAIVSLVEDDNLLAQAADADRALDQNQYRGRMHGMPHAVKDLTNVAGMRTTSGSPIYANRIAENDSLLVSRIRAQGAIFIGKTNTPEFGLGSQSYNTVFGATGSACNPALTAGGSSGGAASGLGTHMLPVADGSDMMGSLRNPGAFNNIIGFRPTSGRVPGGDVFYQRLSTSGPLGRNTEDTIRLLNTLAGATSDQPLSLSDNLPGVAEFTPHSPNVKIGWMGSFENYLPMEPGVLELCESSLQLLEDAGAVVEPCMPNFDMAQLWQAWLDLRHWSRTGAFDLYENPITRAQLKPEYIWEIENSLELTAAQVYRAGSVRANWFLELNRMFDEYDFLVQPTAQVFPFSKDLHWPKEINGTQMDTYHRWMEVVIGGTLAGLPVVNVPVGFDAQGRPMGMQIMGRFGEDQKVLEFAMTYESISDHLNRRPELVSS</sequence>
<feature type="domain" description="Amidase" evidence="1">
    <location>
        <begin position="26"/>
        <end position="452"/>
    </location>
</feature>
<gene>
    <name evidence="2" type="ORF">COA96_14610</name>
</gene>
<dbReference type="EC" id="3.5.1.4" evidence="2"/>
<dbReference type="InterPro" id="IPR000120">
    <property type="entry name" value="Amidase"/>
</dbReference>
<proteinExistence type="predicted"/>
<organism evidence="2 3">
    <name type="scientific">SAR86 cluster bacterium</name>
    <dbReference type="NCBI Taxonomy" id="2030880"/>
    <lineage>
        <taxon>Bacteria</taxon>
        <taxon>Pseudomonadati</taxon>
        <taxon>Pseudomonadota</taxon>
        <taxon>Gammaproteobacteria</taxon>
        <taxon>SAR86 cluster</taxon>
    </lineage>
</organism>
<dbReference type="Proteomes" id="UP000218327">
    <property type="component" value="Unassembled WGS sequence"/>
</dbReference>
<dbReference type="InterPro" id="IPR036928">
    <property type="entry name" value="AS_sf"/>
</dbReference>
<dbReference type="Pfam" id="PF01425">
    <property type="entry name" value="Amidase"/>
    <property type="match status" value="1"/>
</dbReference>
<evidence type="ECO:0000313" key="3">
    <source>
        <dbReference type="Proteomes" id="UP000218327"/>
    </source>
</evidence>
<accession>A0A2A5AT21</accession>
<reference evidence="3" key="1">
    <citation type="submission" date="2017-08" db="EMBL/GenBank/DDBJ databases">
        <title>A dynamic microbial community with high functional redundancy inhabits the cold, oxic subseafloor aquifer.</title>
        <authorList>
            <person name="Tully B.J."/>
            <person name="Wheat C.G."/>
            <person name="Glazer B.T."/>
            <person name="Huber J.A."/>
        </authorList>
    </citation>
    <scope>NUCLEOTIDE SEQUENCE [LARGE SCALE GENOMIC DNA]</scope>
</reference>
<dbReference type="PANTHER" id="PTHR11895">
    <property type="entry name" value="TRANSAMIDASE"/>
    <property type="match status" value="1"/>
</dbReference>
<dbReference type="NCBIfam" id="NF005686">
    <property type="entry name" value="PRK07486.1"/>
    <property type="match status" value="1"/>
</dbReference>